<name>A0ABW3SNQ9_9BACT</name>
<dbReference type="RefSeq" id="WP_377526694.1">
    <property type="nucleotide sequence ID" value="NZ_JBHTLD010000076.1"/>
</dbReference>
<dbReference type="InterPro" id="IPR007569">
    <property type="entry name" value="DUF559"/>
</dbReference>
<keyword evidence="3" id="KW-1185">Reference proteome</keyword>
<dbReference type="EMBL" id="JBHTLD010000076">
    <property type="protein sequence ID" value="MFD1186553.1"/>
    <property type="molecule type" value="Genomic_DNA"/>
</dbReference>
<evidence type="ECO:0000259" key="1">
    <source>
        <dbReference type="Pfam" id="PF04480"/>
    </source>
</evidence>
<evidence type="ECO:0000313" key="3">
    <source>
        <dbReference type="Proteomes" id="UP001597094"/>
    </source>
</evidence>
<feature type="domain" description="DUF559" evidence="1">
    <location>
        <begin position="12"/>
        <end position="115"/>
    </location>
</feature>
<dbReference type="Pfam" id="PF04480">
    <property type="entry name" value="DUF559"/>
    <property type="match status" value="1"/>
</dbReference>
<dbReference type="PANTHER" id="PTHR38590:SF1">
    <property type="entry name" value="BLL0828 PROTEIN"/>
    <property type="match status" value="1"/>
</dbReference>
<keyword evidence="2" id="KW-0378">Hydrolase</keyword>
<sequence>MKFKIIPYKPYLKELAKQLRQNSTLSEVLLWNELKNKQLIGLDFDRQKPLDSFIVDFYCKELMLAIEVDGDSHDYTYEEDVARQQALEKLGVSFLRFDDAEVKRDLPNVLRAIEAWIVEHQQV</sequence>
<gene>
    <name evidence="2" type="ORF">ACFQ2O_10075</name>
</gene>
<dbReference type="InterPro" id="IPR011335">
    <property type="entry name" value="Restrct_endonuc-II-like"/>
</dbReference>
<evidence type="ECO:0000313" key="2">
    <source>
        <dbReference type="EMBL" id="MFD1186553.1"/>
    </source>
</evidence>
<accession>A0ABW3SNQ9</accession>
<organism evidence="2 3">
    <name type="scientific">Pontibacter rugosus</name>
    <dbReference type="NCBI Taxonomy" id="1745966"/>
    <lineage>
        <taxon>Bacteria</taxon>
        <taxon>Pseudomonadati</taxon>
        <taxon>Bacteroidota</taxon>
        <taxon>Cytophagia</taxon>
        <taxon>Cytophagales</taxon>
        <taxon>Hymenobacteraceae</taxon>
        <taxon>Pontibacter</taxon>
    </lineage>
</organism>
<dbReference type="Gene3D" id="3.40.960.10">
    <property type="entry name" value="VSR Endonuclease"/>
    <property type="match status" value="1"/>
</dbReference>
<keyword evidence="2" id="KW-0255">Endonuclease</keyword>
<reference evidence="3" key="1">
    <citation type="journal article" date="2019" name="Int. J. Syst. Evol. Microbiol.">
        <title>The Global Catalogue of Microorganisms (GCM) 10K type strain sequencing project: providing services to taxonomists for standard genome sequencing and annotation.</title>
        <authorList>
            <consortium name="The Broad Institute Genomics Platform"/>
            <consortium name="The Broad Institute Genome Sequencing Center for Infectious Disease"/>
            <person name="Wu L."/>
            <person name="Ma J."/>
        </authorList>
    </citation>
    <scope>NUCLEOTIDE SEQUENCE [LARGE SCALE GENOMIC DNA]</scope>
    <source>
        <strain evidence="3">JCM 31319</strain>
    </source>
</reference>
<proteinExistence type="predicted"/>
<protein>
    <submittedName>
        <fullName evidence="2">Endonuclease domain-containing protein</fullName>
    </submittedName>
</protein>
<dbReference type="InterPro" id="IPR047216">
    <property type="entry name" value="Endonuclease_DUF559_bact"/>
</dbReference>
<dbReference type="PANTHER" id="PTHR38590">
    <property type="entry name" value="BLL0828 PROTEIN"/>
    <property type="match status" value="1"/>
</dbReference>
<dbReference type="GO" id="GO:0004519">
    <property type="term" value="F:endonuclease activity"/>
    <property type="evidence" value="ECO:0007669"/>
    <property type="project" value="UniProtKB-KW"/>
</dbReference>
<keyword evidence="2" id="KW-0540">Nuclease</keyword>
<dbReference type="SUPFAM" id="SSF52980">
    <property type="entry name" value="Restriction endonuclease-like"/>
    <property type="match status" value="1"/>
</dbReference>
<comment type="caution">
    <text evidence="2">The sequence shown here is derived from an EMBL/GenBank/DDBJ whole genome shotgun (WGS) entry which is preliminary data.</text>
</comment>
<dbReference type="CDD" id="cd01038">
    <property type="entry name" value="Endonuclease_DUF559"/>
    <property type="match status" value="1"/>
</dbReference>
<dbReference type="Proteomes" id="UP001597094">
    <property type="component" value="Unassembled WGS sequence"/>
</dbReference>